<evidence type="ECO:0000313" key="1">
    <source>
        <dbReference type="EMBL" id="MDC7158305.1"/>
    </source>
</evidence>
<evidence type="ECO:0000313" key="2">
    <source>
        <dbReference type="Proteomes" id="UP001213431"/>
    </source>
</evidence>
<comment type="caution">
    <text evidence="1">The sequence shown here is derived from an EMBL/GenBank/DDBJ whole genome shotgun (WGS) entry which is preliminary data.</text>
</comment>
<name>A0ACC6D4M6_9BACT</name>
<protein>
    <submittedName>
        <fullName evidence="1">Efflux RND transporter permease subunit</fullName>
    </submittedName>
</protein>
<keyword evidence="2" id="KW-1185">Reference proteome</keyword>
<dbReference type="EMBL" id="JAQPYW010000097">
    <property type="protein sequence ID" value="MDC7158305.1"/>
    <property type="molecule type" value="Genomic_DNA"/>
</dbReference>
<organism evidence="1 2">
    <name type="scientific">Parabacteroides johnsonii</name>
    <dbReference type="NCBI Taxonomy" id="387661"/>
    <lineage>
        <taxon>Bacteria</taxon>
        <taxon>Pseudomonadati</taxon>
        <taxon>Bacteroidota</taxon>
        <taxon>Bacteroidia</taxon>
        <taxon>Bacteroidales</taxon>
        <taxon>Tannerellaceae</taxon>
        <taxon>Parabacteroides</taxon>
    </lineage>
</organism>
<accession>A0ACC6D4M6</accession>
<feature type="non-terminal residue" evidence="1">
    <location>
        <position position="1"/>
    </location>
</feature>
<dbReference type="Proteomes" id="UP001213431">
    <property type="component" value="Unassembled WGS sequence"/>
</dbReference>
<proteinExistence type="predicted"/>
<sequence>SFLFAKLFGLENNIYLQTGVIMLIGLLAKTAILITEFAIERRRKGMGIVESAYSAAQARLRPILMTVLTMIFGMLPLMFASGAGANGNSSLGTGVVGGMAVGTLALLFVVPVFYIIFEYMQEKIRPPMEVETDMQVALEKQKSQTERDGLNNENK</sequence>
<reference evidence="1" key="1">
    <citation type="submission" date="2023-01" db="EMBL/GenBank/DDBJ databases">
        <title>Exploring GABA producing Bacteroides strains toward improving mental health.</title>
        <authorList>
            <person name="Yousuf B."/>
            <person name="Bouhlel N.E."/>
            <person name="Mottawea W."/>
            <person name="Hammami R."/>
        </authorList>
    </citation>
    <scope>NUCLEOTIDE SEQUENCE</scope>
    <source>
        <strain evidence="1">UO.H1049</strain>
    </source>
</reference>
<gene>
    <name evidence="1" type="ORF">PQG99_10440</name>
</gene>